<dbReference type="EMBL" id="JAYMYQ010000011">
    <property type="protein sequence ID" value="KAK7304915.1"/>
    <property type="molecule type" value="Genomic_DNA"/>
</dbReference>
<proteinExistence type="predicted"/>
<protein>
    <submittedName>
        <fullName evidence="2">Uncharacterized protein</fullName>
    </submittedName>
</protein>
<comment type="caution">
    <text evidence="2">The sequence shown here is derived from an EMBL/GenBank/DDBJ whole genome shotgun (WGS) entry which is preliminary data.</text>
</comment>
<gene>
    <name evidence="2" type="ORF">VNO77_42809</name>
</gene>
<evidence type="ECO:0000313" key="2">
    <source>
        <dbReference type="EMBL" id="KAK7304915.1"/>
    </source>
</evidence>
<name>A0AAN9JT27_CANGL</name>
<sequence>MAVEAVADQSAKAPESEGNLLVVATTEAFLSSERKKKREKEREREREGGKIEVLNGPELSRERGAVSSE</sequence>
<evidence type="ECO:0000256" key="1">
    <source>
        <dbReference type="SAM" id="MobiDB-lite"/>
    </source>
</evidence>
<keyword evidence="3" id="KW-1185">Reference proteome</keyword>
<feature type="compositionally biased region" description="Basic and acidic residues" evidence="1">
    <location>
        <begin position="59"/>
        <end position="69"/>
    </location>
</feature>
<feature type="region of interest" description="Disordered" evidence="1">
    <location>
        <begin position="30"/>
        <end position="69"/>
    </location>
</feature>
<dbReference type="AlphaFoldDB" id="A0AAN9JT27"/>
<accession>A0AAN9JT27</accession>
<organism evidence="2 3">
    <name type="scientific">Canavalia gladiata</name>
    <name type="common">Sword bean</name>
    <name type="synonym">Dolichos gladiatus</name>
    <dbReference type="NCBI Taxonomy" id="3824"/>
    <lineage>
        <taxon>Eukaryota</taxon>
        <taxon>Viridiplantae</taxon>
        <taxon>Streptophyta</taxon>
        <taxon>Embryophyta</taxon>
        <taxon>Tracheophyta</taxon>
        <taxon>Spermatophyta</taxon>
        <taxon>Magnoliopsida</taxon>
        <taxon>eudicotyledons</taxon>
        <taxon>Gunneridae</taxon>
        <taxon>Pentapetalae</taxon>
        <taxon>rosids</taxon>
        <taxon>fabids</taxon>
        <taxon>Fabales</taxon>
        <taxon>Fabaceae</taxon>
        <taxon>Papilionoideae</taxon>
        <taxon>50 kb inversion clade</taxon>
        <taxon>NPAAA clade</taxon>
        <taxon>indigoferoid/millettioid clade</taxon>
        <taxon>Phaseoleae</taxon>
        <taxon>Canavalia</taxon>
    </lineage>
</organism>
<dbReference type="Proteomes" id="UP001367508">
    <property type="component" value="Unassembled WGS sequence"/>
</dbReference>
<reference evidence="2 3" key="1">
    <citation type="submission" date="2024-01" db="EMBL/GenBank/DDBJ databases">
        <title>The genomes of 5 underutilized Papilionoideae crops provide insights into root nodulation and disease resistanc.</title>
        <authorList>
            <person name="Jiang F."/>
        </authorList>
    </citation>
    <scope>NUCLEOTIDE SEQUENCE [LARGE SCALE GENOMIC DNA]</scope>
    <source>
        <strain evidence="2">LVBAO_FW01</strain>
        <tissue evidence="2">Leaves</tissue>
    </source>
</reference>
<evidence type="ECO:0000313" key="3">
    <source>
        <dbReference type="Proteomes" id="UP001367508"/>
    </source>
</evidence>
<feature type="compositionally biased region" description="Basic and acidic residues" evidence="1">
    <location>
        <begin position="40"/>
        <end position="50"/>
    </location>
</feature>